<dbReference type="EMBL" id="DTMM01000116">
    <property type="protein sequence ID" value="HFT93483.1"/>
    <property type="molecule type" value="Genomic_DNA"/>
</dbReference>
<evidence type="ECO:0008006" key="2">
    <source>
        <dbReference type="Google" id="ProtNLM"/>
    </source>
</evidence>
<reference evidence="1" key="1">
    <citation type="journal article" date="2020" name="mSystems">
        <title>Genome- and Community-Level Interaction Insights into Carbon Utilization and Element Cycling Functions of Hydrothermarchaeota in Hydrothermal Sediment.</title>
        <authorList>
            <person name="Zhou Z."/>
            <person name="Liu Y."/>
            <person name="Xu W."/>
            <person name="Pan J."/>
            <person name="Luo Z.H."/>
            <person name="Li M."/>
        </authorList>
    </citation>
    <scope>NUCLEOTIDE SEQUENCE [LARGE SCALE GENOMIC DNA]</scope>
    <source>
        <strain evidence="1">SpSt-902</strain>
    </source>
</reference>
<name>A0A7C3LVF2_9BACT</name>
<dbReference type="AlphaFoldDB" id="A0A7C3LVF2"/>
<comment type="caution">
    <text evidence="1">The sequence shown here is derived from an EMBL/GenBank/DDBJ whole genome shotgun (WGS) entry which is preliminary data.</text>
</comment>
<sequence>MSPNHLIIGSGGPTGECLRKHLQSKGATVYNTTHRPLPSPMPPGHVQWINLDLFSPEEGLKALGRTFSRKKKFGSMTIFSHPTLTRETSPLPARDTLDFLPALAGIKKLLDRCLPSLDGGVILAVLPL</sequence>
<protein>
    <recommendedName>
        <fullName evidence="2">Short chain dehydrogenase</fullName>
    </recommendedName>
</protein>
<organism evidence="1">
    <name type="scientific">Leptospirillum ferriphilum</name>
    <dbReference type="NCBI Taxonomy" id="178606"/>
    <lineage>
        <taxon>Bacteria</taxon>
        <taxon>Pseudomonadati</taxon>
        <taxon>Nitrospirota</taxon>
        <taxon>Nitrospiria</taxon>
        <taxon>Nitrospirales</taxon>
        <taxon>Nitrospiraceae</taxon>
        <taxon>Leptospirillum</taxon>
    </lineage>
</organism>
<proteinExistence type="predicted"/>
<dbReference type="Gene3D" id="3.40.50.720">
    <property type="entry name" value="NAD(P)-binding Rossmann-like Domain"/>
    <property type="match status" value="1"/>
</dbReference>
<evidence type="ECO:0000313" key="1">
    <source>
        <dbReference type="EMBL" id="HFT93483.1"/>
    </source>
</evidence>
<gene>
    <name evidence="1" type="ORF">ENX03_05995</name>
</gene>
<accession>A0A7C3LVF2</accession>